<dbReference type="PANTHER" id="PTHR30353:SF15">
    <property type="entry name" value="INNER MEMBRANE PROTEIN YABI"/>
    <property type="match status" value="1"/>
</dbReference>
<evidence type="ECO:0000256" key="4">
    <source>
        <dbReference type="ARBA" id="ARBA00022692"/>
    </source>
</evidence>
<dbReference type="Pfam" id="PF09335">
    <property type="entry name" value="VTT_dom"/>
    <property type="match status" value="1"/>
</dbReference>
<feature type="domain" description="VTT" evidence="8">
    <location>
        <begin position="41"/>
        <end position="165"/>
    </location>
</feature>
<keyword evidence="6 7" id="KW-0472">Membrane</keyword>
<dbReference type="InterPro" id="IPR032818">
    <property type="entry name" value="DedA-like"/>
</dbReference>
<evidence type="ECO:0000256" key="5">
    <source>
        <dbReference type="ARBA" id="ARBA00022989"/>
    </source>
</evidence>
<evidence type="ECO:0000256" key="1">
    <source>
        <dbReference type="ARBA" id="ARBA00004651"/>
    </source>
</evidence>
<evidence type="ECO:0000259" key="8">
    <source>
        <dbReference type="Pfam" id="PF09335"/>
    </source>
</evidence>
<dbReference type="Proteomes" id="UP000241808">
    <property type="component" value="Unassembled WGS sequence"/>
</dbReference>
<feature type="transmembrane region" description="Helical" evidence="7">
    <location>
        <begin position="20"/>
        <end position="50"/>
    </location>
</feature>
<protein>
    <submittedName>
        <fullName evidence="9">Membrane protein DedA with SNARE-associated domain</fullName>
    </submittedName>
</protein>
<feature type="transmembrane region" description="Helical" evidence="7">
    <location>
        <begin position="62"/>
        <end position="86"/>
    </location>
</feature>
<reference evidence="9 10" key="1">
    <citation type="submission" date="2018-04" db="EMBL/GenBank/DDBJ databases">
        <title>Genomic Encyclopedia of Archaeal and Bacterial Type Strains, Phase II (KMG-II): from individual species to whole genera.</title>
        <authorList>
            <person name="Goeker M."/>
        </authorList>
    </citation>
    <scope>NUCLEOTIDE SEQUENCE [LARGE SCALE GENOMIC DNA]</scope>
    <source>
        <strain evidence="9 10">DSM 25521</strain>
    </source>
</reference>
<proteinExistence type="inferred from homology"/>
<evidence type="ECO:0000256" key="2">
    <source>
        <dbReference type="ARBA" id="ARBA00010792"/>
    </source>
</evidence>
<sequence>MALSTFIADLEALTRQHAILIVPVVGLISFAESIVFLSLFIPASVILMGIGALVGLGDANPWAVVAAATIGAALGEWASYAVGYVFKDRATQLWPLGRYPDLVARGQRFVHAWGALGLFAAKFIGPLRGIVPMMAGVMAMGPVRFQVANWFSSLLWALVWLAPGYLAVRALH</sequence>
<evidence type="ECO:0000313" key="9">
    <source>
        <dbReference type="EMBL" id="PTM57429.1"/>
    </source>
</evidence>
<dbReference type="RefSeq" id="WP_245902009.1">
    <property type="nucleotide sequence ID" value="NZ_PZZL01000004.1"/>
</dbReference>
<dbReference type="InterPro" id="IPR032816">
    <property type="entry name" value="VTT_dom"/>
</dbReference>
<accession>A0A2T4Z699</accession>
<feature type="transmembrane region" description="Helical" evidence="7">
    <location>
        <begin position="147"/>
        <end position="168"/>
    </location>
</feature>
<dbReference type="PANTHER" id="PTHR30353">
    <property type="entry name" value="INNER MEMBRANE PROTEIN DEDA-RELATED"/>
    <property type="match status" value="1"/>
</dbReference>
<evidence type="ECO:0000256" key="3">
    <source>
        <dbReference type="ARBA" id="ARBA00022475"/>
    </source>
</evidence>
<comment type="subcellular location">
    <subcellularLocation>
        <location evidence="1 7">Cell membrane</location>
        <topology evidence="1 7">Multi-pass membrane protein</topology>
    </subcellularLocation>
</comment>
<comment type="caution">
    <text evidence="9">The sequence shown here is derived from an EMBL/GenBank/DDBJ whole genome shotgun (WGS) entry which is preliminary data.</text>
</comment>
<evidence type="ECO:0000256" key="7">
    <source>
        <dbReference type="RuleBase" id="RU367016"/>
    </source>
</evidence>
<dbReference type="EMBL" id="PZZL01000004">
    <property type="protein sequence ID" value="PTM57429.1"/>
    <property type="molecule type" value="Genomic_DNA"/>
</dbReference>
<keyword evidence="10" id="KW-1185">Reference proteome</keyword>
<gene>
    <name evidence="9" type="ORF">C8P69_104483</name>
</gene>
<comment type="similarity">
    <text evidence="2 7">Belongs to the DedA family.</text>
</comment>
<dbReference type="AlphaFoldDB" id="A0A2T4Z699"/>
<keyword evidence="5 7" id="KW-1133">Transmembrane helix</keyword>
<keyword evidence="3 7" id="KW-1003">Cell membrane</keyword>
<evidence type="ECO:0000256" key="6">
    <source>
        <dbReference type="ARBA" id="ARBA00023136"/>
    </source>
</evidence>
<name>A0A2T4Z699_9HYPH</name>
<keyword evidence="4 7" id="KW-0812">Transmembrane</keyword>
<feature type="transmembrane region" description="Helical" evidence="7">
    <location>
        <begin position="107"/>
        <end position="127"/>
    </location>
</feature>
<dbReference type="GO" id="GO:0005886">
    <property type="term" value="C:plasma membrane"/>
    <property type="evidence" value="ECO:0007669"/>
    <property type="project" value="UniProtKB-SubCell"/>
</dbReference>
<evidence type="ECO:0000313" key="10">
    <source>
        <dbReference type="Proteomes" id="UP000241808"/>
    </source>
</evidence>
<organism evidence="9 10">
    <name type="scientific">Phreatobacter oligotrophus</name>
    <dbReference type="NCBI Taxonomy" id="1122261"/>
    <lineage>
        <taxon>Bacteria</taxon>
        <taxon>Pseudomonadati</taxon>
        <taxon>Pseudomonadota</taxon>
        <taxon>Alphaproteobacteria</taxon>
        <taxon>Hyphomicrobiales</taxon>
        <taxon>Phreatobacteraceae</taxon>
        <taxon>Phreatobacter</taxon>
    </lineage>
</organism>